<evidence type="ECO:0000313" key="2">
    <source>
        <dbReference type="EMBL" id="CAE2206966.1"/>
    </source>
</evidence>
<protein>
    <submittedName>
        <fullName evidence="2">Uncharacterized protein</fullName>
    </submittedName>
</protein>
<feature type="compositionally biased region" description="Polar residues" evidence="1">
    <location>
        <begin position="1"/>
        <end position="30"/>
    </location>
</feature>
<name>A0A7S4HRM9_9STRA</name>
<sequence length="208" mass="23120">MSITQAKQSNHQRETIIQSSRGIISAQKKSPSIKHRIITRAREVNTKRKRPITMISIHNSPVLETANGSGGELGAAPSSPHVTSVAGPSVPLYVEFPTKRLAVATIPSTSGDVFQGGIVSDDDTSCWELADNIIDDENQSNATAGVDLLDDEVRPIDDGEECMDEEMEEMMSLEPLDYRTPPRYESFIQNTNDWELMRPMLLKIMYTR</sequence>
<dbReference type="AlphaFoldDB" id="A0A7S4HRM9"/>
<reference evidence="2" key="1">
    <citation type="submission" date="2021-01" db="EMBL/GenBank/DDBJ databases">
        <authorList>
            <person name="Corre E."/>
            <person name="Pelletier E."/>
            <person name="Niang G."/>
            <person name="Scheremetjew M."/>
            <person name="Finn R."/>
            <person name="Kale V."/>
            <person name="Holt S."/>
            <person name="Cochrane G."/>
            <person name="Meng A."/>
            <person name="Brown T."/>
            <person name="Cohen L."/>
        </authorList>
    </citation>
    <scope>NUCLEOTIDE SEQUENCE</scope>
    <source>
        <strain evidence="2">Isolate 1302-5</strain>
    </source>
</reference>
<gene>
    <name evidence="2" type="ORF">OAUR00152_LOCUS3048</name>
</gene>
<feature type="region of interest" description="Disordered" evidence="1">
    <location>
        <begin position="1"/>
        <end position="32"/>
    </location>
</feature>
<organism evidence="2">
    <name type="scientific">Odontella aurita</name>
    <dbReference type="NCBI Taxonomy" id="265563"/>
    <lineage>
        <taxon>Eukaryota</taxon>
        <taxon>Sar</taxon>
        <taxon>Stramenopiles</taxon>
        <taxon>Ochrophyta</taxon>
        <taxon>Bacillariophyta</taxon>
        <taxon>Mediophyceae</taxon>
        <taxon>Biddulphiophycidae</taxon>
        <taxon>Eupodiscales</taxon>
        <taxon>Odontellaceae</taxon>
        <taxon>Odontella</taxon>
    </lineage>
</organism>
<proteinExistence type="predicted"/>
<evidence type="ECO:0000256" key="1">
    <source>
        <dbReference type="SAM" id="MobiDB-lite"/>
    </source>
</evidence>
<dbReference type="EMBL" id="HBKQ01004450">
    <property type="protein sequence ID" value="CAE2206966.1"/>
    <property type="molecule type" value="Transcribed_RNA"/>
</dbReference>
<accession>A0A7S4HRM9</accession>